<dbReference type="Proteomes" id="UP000317982">
    <property type="component" value="Unassembled WGS sequence"/>
</dbReference>
<organism evidence="3 4">
    <name type="scientific">Cryptosporangium phraense</name>
    <dbReference type="NCBI Taxonomy" id="2593070"/>
    <lineage>
        <taxon>Bacteria</taxon>
        <taxon>Bacillati</taxon>
        <taxon>Actinomycetota</taxon>
        <taxon>Actinomycetes</taxon>
        <taxon>Cryptosporangiales</taxon>
        <taxon>Cryptosporangiaceae</taxon>
        <taxon>Cryptosporangium</taxon>
    </lineage>
</organism>
<protein>
    <submittedName>
        <fullName evidence="3">Nuclear transport factor 2 family protein</fullName>
    </submittedName>
</protein>
<accession>A0A545AUU3</accession>
<dbReference type="RefSeq" id="WP_142704559.1">
    <property type="nucleotide sequence ID" value="NZ_VIRS01000006.1"/>
</dbReference>
<dbReference type="Gene3D" id="3.10.450.50">
    <property type="match status" value="2"/>
</dbReference>
<dbReference type="OrthoDB" id="9124628at2"/>
<dbReference type="AlphaFoldDB" id="A0A545AUU3"/>
<gene>
    <name evidence="3" type="ORF">FL583_11470</name>
</gene>
<dbReference type="SUPFAM" id="SSF54427">
    <property type="entry name" value="NTF2-like"/>
    <property type="match status" value="2"/>
</dbReference>
<dbReference type="InterPro" id="IPR032710">
    <property type="entry name" value="NTF2-like_dom_sf"/>
</dbReference>
<feature type="signal peptide" evidence="1">
    <location>
        <begin position="1"/>
        <end position="30"/>
    </location>
</feature>
<evidence type="ECO:0000313" key="3">
    <source>
        <dbReference type="EMBL" id="TQS45110.1"/>
    </source>
</evidence>
<dbReference type="EMBL" id="VIRS01000006">
    <property type="protein sequence ID" value="TQS45110.1"/>
    <property type="molecule type" value="Genomic_DNA"/>
</dbReference>
<evidence type="ECO:0000313" key="4">
    <source>
        <dbReference type="Proteomes" id="UP000317982"/>
    </source>
</evidence>
<dbReference type="InParanoid" id="A0A545AUU3"/>
<dbReference type="Pfam" id="PF12680">
    <property type="entry name" value="SnoaL_2"/>
    <property type="match status" value="1"/>
</dbReference>
<name>A0A545AUU3_9ACTN</name>
<feature type="domain" description="SnoaL-like" evidence="2">
    <location>
        <begin position="213"/>
        <end position="309"/>
    </location>
</feature>
<keyword evidence="1" id="KW-0732">Signal</keyword>
<proteinExistence type="predicted"/>
<evidence type="ECO:0000256" key="1">
    <source>
        <dbReference type="SAM" id="SignalP"/>
    </source>
</evidence>
<keyword evidence="4" id="KW-1185">Reference proteome</keyword>
<feature type="chain" id="PRO_5021919955" evidence="1">
    <location>
        <begin position="31"/>
        <end position="333"/>
    </location>
</feature>
<dbReference type="InterPro" id="IPR037401">
    <property type="entry name" value="SnoaL-like"/>
</dbReference>
<reference evidence="3 4" key="1">
    <citation type="submission" date="2019-07" db="EMBL/GenBank/DDBJ databases">
        <title>Cryptosporangium phraense sp. nov., isolated from plant litter.</title>
        <authorList>
            <person name="Suriyachadkun C."/>
        </authorList>
    </citation>
    <scope>NUCLEOTIDE SEQUENCE [LARGE SCALE GENOMIC DNA]</scope>
    <source>
        <strain evidence="3 4">A-T 5661</strain>
    </source>
</reference>
<sequence length="333" mass="35489">MKNTRTWFTGIATVAIVAAAAAGYGVGAQAADAPAPAKQVSRPDTAAVYPDVVETSHASKGAADFLRSFFTAKSQHKVDATASHFNKQQAAYYDATLGWPAESYDAVRKIFADAMPNWPKEAKSYPTRIIGDTRSAVVLFTDTPELFGGEVRAIGVLDFENGKITRWVDYWDSRNFGSEAAAKLRTPAAAFPQSLGENKVSGHASAAVDRAARKLNDALSRKDAKAAAALFSDDATFEDMALRTNIQGRSAIGRYLQRALPDLPYGPGATVRHVVGSNQGGGYEWKADGKAVPRGATALELDAQGKITRLTAVWDGSLLSDQVMSSLAARSID</sequence>
<comment type="caution">
    <text evidence="3">The sequence shown here is derived from an EMBL/GenBank/DDBJ whole genome shotgun (WGS) entry which is preliminary data.</text>
</comment>
<evidence type="ECO:0000259" key="2">
    <source>
        <dbReference type="Pfam" id="PF12680"/>
    </source>
</evidence>